<dbReference type="InterPro" id="IPR025547">
    <property type="entry name" value="YtzH"/>
</dbReference>
<dbReference type="AlphaFoldDB" id="A0A150MT01"/>
<protein>
    <recommendedName>
        <fullName evidence="3">YtzH-like protein</fullName>
    </recommendedName>
</protein>
<dbReference type="PATRIC" id="fig|153151.4.peg.261"/>
<evidence type="ECO:0008006" key="3">
    <source>
        <dbReference type="Google" id="ProtNLM"/>
    </source>
</evidence>
<accession>A0A150MT01</accession>
<gene>
    <name evidence="1" type="ORF">B4110_2927</name>
</gene>
<dbReference type="EMBL" id="LQYW01000093">
    <property type="protein sequence ID" value="KYD27608.1"/>
    <property type="molecule type" value="Genomic_DNA"/>
</dbReference>
<organism evidence="1 2">
    <name type="scientific">Parageobacillus toebii</name>
    <dbReference type="NCBI Taxonomy" id="153151"/>
    <lineage>
        <taxon>Bacteria</taxon>
        <taxon>Bacillati</taxon>
        <taxon>Bacillota</taxon>
        <taxon>Bacilli</taxon>
        <taxon>Bacillales</taxon>
        <taxon>Anoxybacillaceae</taxon>
        <taxon>Parageobacillus</taxon>
    </lineage>
</organism>
<comment type="caution">
    <text evidence="1">The sequence shown here is derived from an EMBL/GenBank/DDBJ whole genome shotgun (WGS) entry which is preliminary data.</text>
</comment>
<name>A0A150MT01_9BACL</name>
<proteinExistence type="predicted"/>
<evidence type="ECO:0000313" key="2">
    <source>
        <dbReference type="Proteomes" id="UP000075324"/>
    </source>
</evidence>
<reference evidence="1 2" key="1">
    <citation type="submission" date="2016-01" db="EMBL/GenBank/DDBJ databases">
        <title>Draft Genome Sequences of Seven Thermophilic Sporeformers Isolated from Foods.</title>
        <authorList>
            <person name="Berendsen E.M."/>
            <person name="Wells-Bennik M.H."/>
            <person name="Krawcyk A.O."/>
            <person name="De Jong A."/>
            <person name="Holsappel S."/>
            <person name="Eijlander R.T."/>
            <person name="Kuipers O.P."/>
        </authorList>
    </citation>
    <scope>NUCLEOTIDE SEQUENCE [LARGE SCALE GENOMIC DNA]</scope>
    <source>
        <strain evidence="1 2">B4110</strain>
    </source>
</reference>
<dbReference type="Proteomes" id="UP000075324">
    <property type="component" value="Unassembled WGS sequence"/>
</dbReference>
<dbReference type="Pfam" id="PF14165">
    <property type="entry name" value="YtzH"/>
    <property type="match status" value="1"/>
</dbReference>
<evidence type="ECO:0000313" key="1">
    <source>
        <dbReference type="EMBL" id="KYD27608.1"/>
    </source>
</evidence>
<sequence length="90" mass="10268">MLPLNHEHQITILKDILSEHQADCCGTVSECEQIERLVKSLMGNEQVHPKIKSVLPNIYTYGQNGKYSADLNSHILSHQQQLSEWVNQLT</sequence>